<sequence>MAAQGFAEGQSIFWPPLLDGEDYQYWKTRMEFFLQGYDYRIWSIIEDGDLQISKPKEEWTIEDKNKLSLNNKVKSFMCCALTKQEFNRVSSCKTTKNMWETIKLTYEGTNKVKETRIDILVTQYEKFQMEPGESISQMYNDFIEIINGLTGLGKKFN</sequence>
<evidence type="ECO:0000313" key="2">
    <source>
        <dbReference type="Proteomes" id="UP000652761"/>
    </source>
</evidence>
<dbReference type="AlphaFoldDB" id="A0A843TXX1"/>
<gene>
    <name evidence="1" type="ORF">Taro_008682</name>
</gene>
<dbReference type="Proteomes" id="UP000652761">
    <property type="component" value="Unassembled WGS sequence"/>
</dbReference>
<protein>
    <recommendedName>
        <fullName evidence="3">DUF4219 domain-containing protein</fullName>
    </recommendedName>
</protein>
<proteinExistence type="predicted"/>
<evidence type="ECO:0008006" key="3">
    <source>
        <dbReference type="Google" id="ProtNLM"/>
    </source>
</evidence>
<organism evidence="1 2">
    <name type="scientific">Colocasia esculenta</name>
    <name type="common">Wild taro</name>
    <name type="synonym">Arum esculentum</name>
    <dbReference type="NCBI Taxonomy" id="4460"/>
    <lineage>
        <taxon>Eukaryota</taxon>
        <taxon>Viridiplantae</taxon>
        <taxon>Streptophyta</taxon>
        <taxon>Embryophyta</taxon>
        <taxon>Tracheophyta</taxon>
        <taxon>Spermatophyta</taxon>
        <taxon>Magnoliopsida</taxon>
        <taxon>Liliopsida</taxon>
        <taxon>Araceae</taxon>
        <taxon>Aroideae</taxon>
        <taxon>Colocasieae</taxon>
        <taxon>Colocasia</taxon>
    </lineage>
</organism>
<name>A0A843TXX1_COLES</name>
<dbReference type="PANTHER" id="PTHR34676:SF28">
    <property type="entry name" value="ZINC FINGER, CCHC-TYPE, RIBONUCLEASE H-LIKE DOMAIN, GAG-PRE-INTEGRASE DOMAIN PROTEIN-RELATED"/>
    <property type="match status" value="1"/>
</dbReference>
<dbReference type="OrthoDB" id="8063676at2759"/>
<comment type="caution">
    <text evidence="1">The sequence shown here is derived from an EMBL/GenBank/DDBJ whole genome shotgun (WGS) entry which is preliminary data.</text>
</comment>
<dbReference type="PANTHER" id="PTHR34676">
    <property type="entry name" value="DUF4219 DOMAIN-CONTAINING PROTEIN-RELATED"/>
    <property type="match status" value="1"/>
</dbReference>
<keyword evidence="2" id="KW-1185">Reference proteome</keyword>
<dbReference type="Pfam" id="PF14223">
    <property type="entry name" value="Retrotran_gag_2"/>
    <property type="match status" value="1"/>
</dbReference>
<evidence type="ECO:0000313" key="1">
    <source>
        <dbReference type="EMBL" id="MQL76298.1"/>
    </source>
</evidence>
<reference evidence="1" key="1">
    <citation type="submission" date="2017-07" db="EMBL/GenBank/DDBJ databases">
        <title>Taro Niue Genome Assembly and Annotation.</title>
        <authorList>
            <person name="Atibalentja N."/>
            <person name="Keating K."/>
            <person name="Fields C.J."/>
        </authorList>
    </citation>
    <scope>NUCLEOTIDE SEQUENCE</scope>
    <source>
        <strain evidence="1">Niue_2</strain>
        <tissue evidence="1">Leaf</tissue>
    </source>
</reference>
<accession>A0A843TXX1</accession>
<dbReference type="EMBL" id="NMUH01000290">
    <property type="protein sequence ID" value="MQL76298.1"/>
    <property type="molecule type" value="Genomic_DNA"/>
</dbReference>